<evidence type="ECO:0000259" key="3">
    <source>
        <dbReference type="Pfam" id="PF23134"/>
    </source>
</evidence>
<sequence>MSTEKEVKKWACDQISSIIGISSEECIPLIDNIWVLQTENEIRTEFQNIIGNSISTNMFINDFVSRRNLKSNSNSNLNISNVEFDGRDSPFEYHKNEEAEEYYSGSKKKKKEKKNNNHDNTQKKDKGKNKIKEESSENKNNEDTNDEDDDEEVETKLSKRQQKKLNAKKKKGGMSLEEWDKEDRSYVTKGKNGRPLCPCQAAKHGLVANCLNCGKIVCKLEGPGPCPFCGEEVIDNEQQVRVYQQKQREKLKEEKTILIKSSNNQEGSSSSNTNKKNEGSSSSSSTPVRPSQEQIDQQRSEKLAIKLEVQMEMEKREKAYEKALMMKERLLDFDQHSTERTKIYDTATDFDPNMTAANNKWLTPEERLRAIKKEQALREYEKNKKKNVRIAIDLKTKQVIELPADPFEYHEEEPTPSSKSKEQEEEESTTGTGYFINPFIKEIPKYVKVNIYDKEKKEKPKPKSILEKKNEQKEKEKAAREKAKMEALKQKELEKQNENKTKSKKTKKSLERKSDRSRIRRIQYDPEEDDMYGIDFAYSEDEEDKEESGACSSNDILKPGVVVDY</sequence>
<feature type="compositionally biased region" description="Basic residues" evidence="1">
    <location>
        <begin position="158"/>
        <end position="172"/>
    </location>
</feature>
<keyword evidence="5" id="KW-1185">Reference proteome</keyword>
<feature type="compositionally biased region" description="Acidic residues" evidence="1">
    <location>
        <begin position="143"/>
        <end position="153"/>
    </location>
</feature>
<proteinExistence type="predicted"/>
<feature type="compositionally biased region" description="Basic and acidic residues" evidence="1">
    <location>
        <begin position="114"/>
        <end position="142"/>
    </location>
</feature>
<dbReference type="Proteomes" id="UP000193944">
    <property type="component" value="Unassembled WGS sequence"/>
</dbReference>
<feature type="domain" description="Activating signal cointegrator 1 third" evidence="3">
    <location>
        <begin position="358"/>
        <end position="401"/>
    </location>
</feature>
<dbReference type="GO" id="GO:0180022">
    <property type="term" value="C:RQC-trigger complex"/>
    <property type="evidence" value="ECO:0007669"/>
    <property type="project" value="InterPro"/>
</dbReference>
<gene>
    <name evidence="4" type="ORF">BCR32DRAFT_268437</name>
</gene>
<accession>A0A1Y1X628</accession>
<dbReference type="EMBL" id="MCFG01000125">
    <property type="protein sequence ID" value="ORX81162.1"/>
    <property type="molecule type" value="Genomic_DNA"/>
</dbReference>
<dbReference type="InterPro" id="IPR039128">
    <property type="entry name" value="TRIP4-like"/>
</dbReference>
<feature type="region of interest" description="Disordered" evidence="1">
    <location>
        <begin position="403"/>
        <end position="436"/>
    </location>
</feature>
<reference evidence="4 5" key="2">
    <citation type="submission" date="2016-08" db="EMBL/GenBank/DDBJ databases">
        <title>Pervasive Adenine N6-methylation of Active Genes in Fungi.</title>
        <authorList>
            <consortium name="DOE Joint Genome Institute"/>
            <person name="Mondo S.J."/>
            <person name="Dannebaum R.O."/>
            <person name="Kuo R.C."/>
            <person name="Labutti K."/>
            <person name="Haridas S."/>
            <person name="Kuo A."/>
            <person name="Salamov A."/>
            <person name="Ahrendt S.R."/>
            <person name="Lipzen A."/>
            <person name="Sullivan W."/>
            <person name="Andreopoulos W.B."/>
            <person name="Clum A."/>
            <person name="Lindquist E."/>
            <person name="Daum C."/>
            <person name="Ramamoorthy G.K."/>
            <person name="Gryganskyi A."/>
            <person name="Culley D."/>
            <person name="Magnuson J.K."/>
            <person name="James T.Y."/>
            <person name="O'Malley M.A."/>
            <person name="Stajich J.E."/>
            <person name="Spatafora J.W."/>
            <person name="Visel A."/>
            <person name="Grigoriev I.V."/>
        </authorList>
    </citation>
    <scope>NUCLEOTIDE SEQUENCE [LARGE SCALE GENOMIC DNA]</scope>
    <source>
        <strain evidence="4 5">S4</strain>
    </source>
</reference>
<dbReference type="Pfam" id="PF06221">
    <property type="entry name" value="zf-C2HC5"/>
    <property type="match status" value="1"/>
</dbReference>
<feature type="compositionally biased region" description="Basic and acidic residues" evidence="1">
    <location>
        <begin position="84"/>
        <end position="97"/>
    </location>
</feature>
<dbReference type="GO" id="GO:0008270">
    <property type="term" value="F:zinc ion binding"/>
    <property type="evidence" value="ECO:0007669"/>
    <property type="project" value="InterPro"/>
</dbReference>
<dbReference type="InterPro" id="IPR056993">
    <property type="entry name" value="TRIP4_3rd_dom"/>
</dbReference>
<feature type="region of interest" description="Disordered" evidence="1">
    <location>
        <begin position="70"/>
        <end position="182"/>
    </location>
</feature>
<feature type="compositionally biased region" description="Basic and acidic residues" evidence="1">
    <location>
        <begin position="508"/>
        <end position="517"/>
    </location>
</feature>
<reference evidence="4 5" key="1">
    <citation type="submission" date="2016-08" db="EMBL/GenBank/DDBJ databases">
        <title>A Parts List for Fungal Cellulosomes Revealed by Comparative Genomics.</title>
        <authorList>
            <consortium name="DOE Joint Genome Institute"/>
            <person name="Haitjema C.H."/>
            <person name="Gilmore S.P."/>
            <person name="Henske J.K."/>
            <person name="Solomon K.V."/>
            <person name="De Groot R."/>
            <person name="Kuo A."/>
            <person name="Mondo S.J."/>
            <person name="Salamov A.A."/>
            <person name="Labutti K."/>
            <person name="Zhao Z."/>
            <person name="Chiniquy J."/>
            <person name="Barry K."/>
            <person name="Brewer H.M."/>
            <person name="Purvine S.O."/>
            <person name="Wright A.T."/>
            <person name="Boxma B."/>
            <person name="Van Alen T."/>
            <person name="Hackstein J.H."/>
            <person name="Baker S.E."/>
            <person name="Grigoriev I.V."/>
            <person name="O'Malley M.A."/>
        </authorList>
    </citation>
    <scope>NUCLEOTIDE SEQUENCE [LARGE SCALE GENOMIC DNA]</scope>
    <source>
        <strain evidence="4 5">S4</strain>
    </source>
</reference>
<evidence type="ECO:0000313" key="4">
    <source>
        <dbReference type="EMBL" id="ORX81162.1"/>
    </source>
</evidence>
<dbReference type="OrthoDB" id="338816at2759"/>
<dbReference type="Pfam" id="PF23134">
    <property type="entry name" value="TRIP4_3rd"/>
    <property type="match status" value="1"/>
</dbReference>
<evidence type="ECO:0000256" key="1">
    <source>
        <dbReference type="SAM" id="MobiDB-lite"/>
    </source>
</evidence>
<dbReference type="STRING" id="1754192.A0A1Y1X628"/>
<dbReference type="AlphaFoldDB" id="A0A1Y1X628"/>
<evidence type="ECO:0000313" key="5">
    <source>
        <dbReference type="Proteomes" id="UP000193944"/>
    </source>
</evidence>
<evidence type="ECO:0000259" key="2">
    <source>
        <dbReference type="Pfam" id="PF06221"/>
    </source>
</evidence>
<dbReference type="GO" id="GO:0005634">
    <property type="term" value="C:nucleus"/>
    <property type="evidence" value="ECO:0007669"/>
    <property type="project" value="InterPro"/>
</dbReference>
<feature type="domain" description="TRIP4/RQT4 C2HC5-type zinc finger" evidence="2">
    <location>
        <begin position="196"/>
        <end position="241"/>
    </location>
</feature>
<dbReference type="InterPro" id="IPR009349">
    <property type="entry name" value="TRIP4/RQT4_C2HC5_Znf"/>
</dbReference>
<organism evidence="4 5">
    <name type="scientific">Anaeromyces robustus</name>
    <dbReference type="NCBI Taxonomy" id="1754192"/>
    <lineage>
        <taxon>Eukaryota</taxon>
        <taxon>Fungi</taxon>
        <taxon>Fungi incertae sedis</taxon>
        <taxon>Chytridiomycota</taxon>
        <taxon>Chytridiomycota incertae sedis</taxon>
        <taxon>Neocallimastigomycetes</taxon>
        <taxon>Neocallimastigales</taxon>
        <taxon>Neocallimastigaceae</taxon>
        <taxon>Anaeromyces</taxon>
    </lineage>
</organism>
<comment type="caution">
    <text evidence="4">The sequence shown here is derived from an EMBL/GenBank/DDBJ whole genome shotgun (WGS) entry which is preliminary data.</text>
</comment>
<name>A0A1Y1X628_9FUNG</name>
<dbReference type="GO" id="GO:0072344">
    <property type="term" value="P:rescue of stalled ribosome"/>
    <property type="evidence" value="ECO:0007669"/>
    <property type="project" value="InterPro"/>
</dbReference>
<feature type="region of interest" description="Disordered" evidence="1">
    <location>
        <begin position="258"/>
        <end position="298"/>
    </location>
</feature>
<feature type="compositionally biased region" description="Low complexity" evidence="1">
    <location>
        <begin position="258"/>
        <end position="286"/>
    </location>
</feature>
<dbReference type="GO" id="GO:0045893">
    <property type="term" value="P:positive regulation of DNA-templated transcription"/>
    <property type="evidence" value="ECO:0007669"/>
    <property type="project" value="TreeGrafter"/>
</dbReference>
<feature type="compositionally biased region" description="Basic and acidic residues" evidence="1">
    <location>
        <begin position="464"/>
        <end position="501"/>
    </location>
</feature>
<protein>
    <submittedName>
        <fullName evidence="4">Uncharacterized protein</fullName>
    </submittedName>
</protein>
<dbReference type="PANTHER" id="PTHR12963:SF4">
    <property type="entry name" value="ACTIVATING SIGNAL COINTEGRATOR 1"/>
    <property type="match status" value="1"/>
</dbReference>
<feature type="compositionally biased region" description="Low complexity" evidence="1">
    <location>
        <begin position="70"/>
        <end position="81"/>
    </location>
</feature>
<dbReference type="PANTHER" id="PTHR12963">
    <property type="entry name" value="THYROID RECEPTOR INTERACTING PROTEIN RELATED"/>
    <property type="match status" value="1"/>
</dbReference>
<feature type="region of interest" description="Disordered" evidence="1">
    <location>
        <begin position="452"/>
        <end position="525"/>
    </location>
</feature>